<dbReference type="PRINTS" id="PR00097">
    <property type="entry name" value="ANTSNTHASEII"/>
</dbReference>
<dbReference type="CDD" id="cd01743">
    <property type="entry name" value="GATase1_Anthranilate_Synthase"/>
    <property type="match status" value="1"/>
</dbReference>
<accession>A0A364UR74</accession>
<evidence type="ECO:0000256" key="1">
    <source>
        <dbReference type="ARBA" id="ARBA00022962"/>
    </source>
</evidence>
<evidence type="ECO:0000313" key="8">
    <source>
        <dbReference type="Proteomes" id="UP000814367"/>
    </source>
</evidence>
<dbReference type="InterPro" id="IPR017926">
    <property type="entry name" value="GATASE"/>
</dbReference>
<reference evidence="3 8" key="3">
    <citation type="submission" date="2020-03" db="EMBL/GenBank/DDBJ databases">
        <title>Comparative genetics of Staphylococcus warneri persistents from caprine mastitis.</title>
        <authorList>
            <person name="Franca C.A."/>
            <person name="Rosa D.S."/>
            <person name="Silva A."/>
            <person name="Rodrigues D.L.N."/>
            <person name="Santos R.G."/>
            <person name="Castillo R.E.H."/>
            <person name="Moreira M.A.S."/>
            <person name="Lima M.C."/>
            <person name="Gouveia G.V."/>
            <person name="Gouveia J.J.S."/>
            <person name="Souza R.F.S."/>
            <person name="Bertram B."/>
            <person name="Azevedo V."/>
            <person name="Costa M."/>
        </authorList>
    </citation>
    <scope>NUCLEOTIDE SEQUENCE [LARGE SCALE GENOMIC DNA]</scope>
    <source>
        <strain evidence="3 8">Cap 9.2</strain>
    </source>
</reference>
<dbReference type="SUPFAM" id="SSF52317">
    <property type="entry name" value="Class I glutamine amidotransferase-like"/>
    <property type="match status" value="1"/>
</dbReference>
<dbReference type="EMBL" id="QSTD01000001">
    <property type="protein sequence ID" value="RGM32103.1"/>
    <property type="molecule type" value="Genomic_DNA"/>
</dbReference>
<reference evidence="4 7" key="2">
    <citation type="submission" date="2018-08" db="EMBL/GenBank/DDBJ databases">
        <title>Murine metabolic-syndrome-specific gut microbial biobank.</title>
        <authorList>
            <person name="Liu C."/>
        </authorList>
    </citation>
    <scope>NUCLEOTIDE SEQUENCE [LARGE SCALE GENOMIC DNA]</scope>
    <source>
        <strain evidence="4 7">1XD21-27</strain>
    </source>
</reference>
<reference evidence="5 6" key="1">
    <citation type="submission" date="2018-08" db="EMBL/GenBank/DDBJ databases">
        <title>A genome reference for cultivated species of the human gut microbiota.</title>
        <authorList>
            <person name="Zou Y."/>
            <person name="Xue W."/>
            <person name="Luo G."/>
        </authorList>
    </citation>
    <scope>NUCLEOTIDE SEQUENCE [LARGE SCALE GENOMIC DNA]</scope>
    <source>
        <strain evidence="5 6">OM08-17AT</strain>
    </source>
</reference>
<gene>
    <name evidence="4" type="ORF">D3Z30_04915</name>
    <name evidence="5" type="ORF">DXC19_00985</name>
    <name evidence="3" type="ORF">G8J23_10170</name>
</gene>
<proteinExistence type="predicted"/>
<dbReference type="InterPro" id="IPR029062">
    <property type="entry name" value="Class_I_gatase-like"/>
</dbReference>
<evidence type="ECO:0000313" key="5">
    <source>
        <dbReference type="EMBL" id="RGM32103.1"/>
    </source>
</evidence>
<organism evidence="5 6">
    <name type="scientific">Staphylococcus warneri</name>
    <dbReference type="NCBI Taxonomy" id="1292"/>
    <lineage>
        <taxon>Bacteria</taxon>
        <taxon>Bacillati</taxon>
        <taxon>Bacillota</taxon>
        <taxon>Bacilli</taxon>
        <taxon>Bacillales</taxon>
        <taxon>Staphylococcaceae</taxon>
        <taxon>Staphylococcus</taxon>
    </lineage>
</organism>
<dbReference type="PANTHER" id="PTHR43418">
    <property type="entry name" value="MULTIFUNCTIONAL TRYPTOPHAN BIOSYNTHESIS PROTEIN-RELATED"/>
    <property type="match status" value="1"/>
</dbReference>
<name>A0A364UR74_STAWA</name>
<dbReference type="RefSeq" id="WP_002466647.1">
    <property type="nucleotide sequence ID" value="NZ_CABMFV010000001.1"/>
</dbReference>
<feature type="domain" description="Glutamine amidotransferase" evidence="2">
    <location>
        <begin position="3"/>
        <end position="186"/>
    </location>
</feature>
<dbReference type="FunFam" id="3.40.50.880:FF:000003">
    <property type="entry name" value="Anthranilate synthase component II"/>
    <property type="match status" value="1"/>
</dbReference>
<evidence type="ECO:0000313" key="7">
    <source>
        <dbReference type="Proteomes" id="UP000481807"/>
    </source>
</evidence>
<keyword evidence="8" id="KW-1185">Reference proteome</keyword>
<dbReference type="GO" id="GO:0000162">
    <property type="term" value="P:L-tryptophan biosynthetic process"/>
    <property type="evidence" value="ECO:0007669"/>
    <property type="project" value="TreeGrafter"/>
</dbReference>
<dbReference type="Proteomes" id="UP000261016">
    <property type="component" value="Unassembled WGS sequence"/>
</dbReference>
<sequence>MIVVIDNKDSFTYNLINYFKMATRDMVNVIDVEEINIEELKALKPKAIVISPGPGRPSDYPILFKVMDDFYQHIPILGVCLGFQMICQYFGGIIIHRDRPIHGHTTLLSHYGEGMFQGLPEKFNVMLYHSLQVDENSIPSELNITAKGEDDVIMGLQHDKYPIYGLQYHPESILSEQGQNQIQNFIDIVGENSDYQI</sequence>
<dbReference type="Gene3D" id="3.40.50.880">
    <property type="match status" value="1"/>
</dbReference>
<dbReference type="GO" id="GO:0005829">
    <property type="term" value="C:cytosol"/>
    <property type="evidence" value="ECO:0007669"/>
    <property type="project" value="TreeGrafter"/>
</dbReference>
<comment type="caution">
    <text evidence="5">The sequence shown here is derived from an EMBL/GenBank/DDBJ whole genome shotgun (WGS) entry which is preliminary data.</text>
</comment>
<dbReference type="EMBL" id="JAANHJ010000001">
    <property type="protein sequence ID" value="MCG6226347.1"/>
    <property type="molecule type" value="Genomic_DNA"/>
</dbReference>
<evidence type="ECO:0000313" key="3">
    <source>
        <dbReference type="EMBL" id="MCG6226347.1"/>
    </source>
</evidence>
<evidence type="ECO:0000313" key="4">
    <source>
        <dbReference type="EMBL" id="NBH30317.1"/>
    </source>
</evidence>
<dbReference type="NCBIfam" id="TIGR00566">
    <property type="entry name" value="trpG_papA"/>
    <property type="match status" value="1"/>
</dbReference>
<evidence type="ECO:0000313" key="6">
    <source>
        <dbReference type="Proteomes" id="UP000261016"/>
    </source>
</evidence>
<dbReference type="EMBL" id="QXWP01000002">
    <property type="protein sequence ID" value="NBH30317.1"/>
    <property type="molecule type" value="Genomic_DNA"/>
</dbReference>
<dbReference type="InterPro" id="IPR050472">
    <property type="entry name" value="Anth_synth/Amidotransfase"/>
</dbReference>
<dbReference type="PRINTS" id="PR00096">
    <property type="entry name" value="GATASE"/>
</dbReference>
<dbReference type="AlphaFoldDB" id="A0A364UR74"/>
<dbReference type="PRINTS" id="PR00099">
    <property type="entry name" value="CPSGATASE"/>
</dbReference>
<dbReference type="Proteomes" id="UP000814367">
    <property type="component" value="Unassembled WGS sequence"/>
</dbReference>
<dbReference type="GO" id="GO:0004049">
    <property type="term" value="F:anthranilate synthase activity"/>
    <property type="evidence" value="ECO:0007669"/>
    <property type="project" value="TreeGrafter"/>
</dbReference>
<dbReference type="Proteomes" id="UP000481807">
    <property type="component" value="Unassembled WGS sequence"/>
</dbReference>
<protein>
    <submittedName>
        <fullName evidence="5">Aminodeoxychorismate/anthranilate synthase component II</fullName>
    </submittedName>
</protein>
<dbReference type="PANTHER" id="PTHR43418:SF4">
    <property type="entry name" value="MULTIFUNCTIONAL TRYPTOPHAN BIOSYNTHESIS PROTEIN"/>
    <property type="match status" value="1"/>
</dbReference>
<dbReference type="PROSITE" id="PS51273">
    <property type="entry name" value="GATASE_TYPE_1"/>
    <property type="match status" value="1"/>
</dbReference>
<dbReference type="Pfam" id="PF00117">
    <property type="entry name" value="GATase"/>
    <property type="match status" value="1"/>
</dbReference>
<keyword evidence="1" id="KW-0315">Glutamine amidotransferase</keyword>
<evidence type="ECO:0000259" key="2">
    <source>
        <dbReference type="Pfam" id="PF00117"/>
    </source>
</evidence>
<dbReference type="InterPro" id="IPR006221">
    <property type="entry name" value="TrpG/PapA_dom"/>
</dbReference>